<reference evidence="4 5" key="1">
    <citation type="submission" date="2019-03" db="EMBL/GenBank/DDBJ databases">
        <title>Genomic Encyclopedia of Type Strains, Phase IV (KMG-IV): sequencing the most valuable type-strain genomes for metagenomic binning, comparative biology and taxonomic classification.</title>
        <authorList>
            <person name="Goeker M."/>
        </authorList>
    </citation>
    <scope>NUCLEOTIDE SEQUENCE [LARGE SCALE GENOMIC DNA]</scope>
    <source>
        <strain evidence="4 5">DSM 100059</strain>
    </source>
</reference>
<dbReference type="Pfam" id="PF00929">
    <property type="entry name" value="RNase_T"/>
    <property type="match status" value="1"/>
</dbReference>
<dbReference type="GO" id="GO:0008408">
    <property type="term" value="F:3'-5' exonuclease activity"/>
    <property type="evidence" value="ECO:0007669"/>
    <property type="project" value="TreeGrafter"/>
</dbReference>
<dbReference type="SMART" id="SM00465">
    <property type="entry name" value="GIYc"/>
    <property type="match status" value="1"/>
</dbReference>
<dbReference type="Proteomes" id="UP000294498">
    <property type="component" value="Unassembled WGS sequence"/>
</dbReference>
<dbReference type="InterPro" id="IPR035901">
    <property type="entry name" value="GIY-YIG_endonuc_sf"/>
</dbReference>
<evidence type="ECO:0000313" key="5">
    <source>
        <dbReference type="Proteomes" id="UP000294498"/>
    </source>
</evidence>
<dbReference type="GO" id="GO:0045004">
    <property type="term" value="P:DNA replication proofreading"/>
    <property type="evidence" value="ECO:0007669"/>
    <property type="project" value="TreeGrafter"/>
</dbReference>
<comment type="caution">
    <text evidence="4">The sequence shown here is derived from an EMBL/GenBank/DDBJ whole genome shotgun (WGS) entry which is preliminary data.</text>
</comment>
<evidence type="ECO:0000313" key="4">
    <source>
        <dbReference type="EMBL" id="TDW96045.1"/>
    </source>
</evidence>
<comment type="subunit">
    <text evidence="2">DNA polymerase III contains a core (composed of alpha, epsilon and theta chains) that associates with a tau subunit. This core dimerizes to form the POLIII' complex. PolIII' associates with the gamma complex (composed of gamma, delta, delta', psi and chi chains) and with the beta chain to form the complete DNA polymerase III complex.</text>
</comment>
<dbReference type="FunFam" id="3.30.420.10:FF:000045">
    <property type="entry name" value="3'-5' exonuclease DinG"/>
    <property type="match status" value="1"/>
</dbReference>
<dbReference type="Pfam" id="PF01541">
    <property type="entry name" value="GIY-YIG"/>
    <property type="match status" value="1"/>
</dbReference>
<dbReference type="InterPro" id="IPR012337">
    <property type="entry name" value="RNaseH-like_sf"/>
</dbReference>
<accession>A0A4R8DF22</accession>
<dbReference type="CDD" id="cd10434">
    <property type="entry name" value="GIY-YIG_UvrC_Cho"/>
    <property type="match status" value="1"/>
</dbReference>
<protein>
    <submittedName>
        <fullName evidence="4">DNA polymerase-3 subunit epsilon</fullName>
    </submittedName>
</protein>
<dbReference type="Gene3D" id="3.40.1440.10">
    <property type="entry name" value="GIY-YIG endonuclease"/>
    <property type="match status" value="1"/>
</dbReference>
<gene>
    <name evidence="4" type="ORF">EDB95_3867</name>
</gene>
<evidence type="ECO:0000256" key="1">
    <source>
        <dbReference type="ARBA" id="ARBA00025483"/>
    </source>
</evidence>
<dbReference type="NCBIfam" id="TIGR00573">
    <property type="entry name" value="dnaq"/>
    <property type="match status" value="1"/>
</dbReference>
<dbReference type="SMART" id="SM00479">
    <property type="entry name" value="EXOIII"/>
    <property type="match status" value="1"/>
</dbReference>
<feature type="domain" description="GIY-YIG" evidence="3">
    <location>
        <begin position="197"/>
        <end position="275"/>
    </location>
</feature>
<dbReference type="CDD" id="cd06127">
    <property type="entry name" value="DEDDh"/>
    <property type="match status" value="1"/>
</dbReference>
<sequence length="450" mass="50993">MLYAVVDIETTGSHASEHGITEIGIVITDGKRVLEFYETLVNPEQPIPPFIQVLTGIDDEMVASAPLFEEVAPRIFELLQDKVFVAHNVNFDYSFVQHHLRHAGFGLNTRKLCTVRLSRKVFPGLAGYSLGKLTRQLGVTMERHHRAGADAQATAEVLHRILGEDRGGHVEAMLKSKQHQQQLPPNLSETLIQQLPTGPGVYYFHDAHGKVVYVGKANNLKKRVLGHFAGNDTGLKRQSFLGHIHEVTFQVCGSELMAFILEHAEIRRLWPLFNYAHKHPVEAFSLYVFEDVKGYLHLVLDGKKKHLEPVYTFNMLVEGQSMLRKLIQQFDLCPRMCFLDRTAGPFLYEERGEAVEAYNARVMEAVASLRKSLPTFAVVERAEGSADEACILMEEGRFYGMGYLPRGVPVPQVEELKNMLTPYPDHDYIRGLIYRYIQRWPGKKIELATV</sequence>
<dbReference type="InterPro" id="IPR036397">
    <property type="entry name" value="RNaseH_sf"/>
</dbReference>
<dbReference type="PROSITE" id="PS50164">
    <property type="entry name" value="GIY_YIG"/>
    <property type="match status" value="1"/>
</dbReference>
<name>A0A4R8DF22_9BACT</name>
<dbReference type="GO" id="GO:0005829">
    <property type="term" value="C:cytosol"/>
    <property type="evidence" value="ECO:0007669"/>
    <property type="project" value="TreeGrafter"/>
</dbReference>
<dbReference type="InterPro" id="IPR006054">
    <property type="entry name" value="DnaQ"/>
</dbReference>
<comment type="function">
    <text evidence="1">DNA polymerase III is a complex, multichain enzyme responsible for most of the replicative synthesis in bacteria. The epsilon subunit contain the editing function and is a proofreading 3'-5' exonuclease.</text>
</comment>
<organism evidence="4 5">
    <name type="scientific">Dinghuibacter silviterrae</name>
    <dbReference type="NCBI Taxonomy" id="1539049"/>
    <lineage>
        <taxon>Bacteria</taxon>
        <taxon>Pseudomonadati</taxon>
        <taxon>Bacteroidota</taxon>
        <taxon>Chitinophagia</taxon>
        <taxon>Chitinophagales</taxon>
        <taxon>Chitinophagaceae</taxon>
        <taxon>Dinghuibacter</taxon>
    </lineage>
</organism>
<dbReference type="PANTHER" id="PTHR30231:SF41">
    <property type="entry name" value="DNA POLYMERASE III SUBUNIT EPSILON"/>
    <property type="match status" value="1"/>
</dbReference>
<dbReference type="GO" id="GO:0003887">
    <property type="term" value="F:DNA-directed DNA polymerase activity"/>
    <property type="evidence" value="ECO:0007669"/>
    <property type="project" value="InterPro"/>
</dbReference>
<dbReference type="InterPro" id="IPR000305">
    <property type="entry name" value="GIY-YIG_endonuc"/>
</dbReference>
<dbReference type="RefSeq" id="WP_133995962.1">
    <property type="nucleotide sequence ID" value="NZ_SODV01000002.1"/>
</dbReference>
<dbReference type="Gene3D" id="3.30.420.10">
    <property type="entry name" value="Ribonuclease H-like superfamily/Ribonuclease H"/>
    <property type="match status" value="1"/>
</dbReference>
<evidence type="ECO:0000256" key="2">
    <source>
        <dbReference type="ARBA" id="ARBA00026073"/>
    </source>
</evidence>
<dbReference type="InterPro" id="IPR013520">
    <property type="entry name" value="Ribonucl_H"/>
</dbReference>
<keyword evidence="5" id="KW-1185">Reference proteome</keyword>
<dbReference type="AlphaFoldDB" id="A0A4R8DF22"/>
<dbReference type="GO" id="GO:0003677">
    <property type="term" value="F:DNA binding"/>
    <property type="evidence" value="ECO:0007669"/>
    <property type="project" value="InterPro"/>
</dbReference>
<dbReference type="GO" id="GO:0006289">
    <property type="term" value="P:nucleotide-excision repair"/>
    <property type="evidence" value="ECO:0007669"/>
    <property type="project" value="InterPro"/>
</dbReference>
<evidence type="ECO:0000259" key="3">
    <source>
        <dbReference type="PROSITE" id="PS50164"/>
    </source>
</evidence>
<dbReference type="InterPro" id="IPR047296">
    <property type="entry name" value="GIY-YIG_UvrC_Cho"/>
</dbReference>
<dbReference type="PANTHER" id="PTHR30231">
    <property type="entry name" value="DNA POLYMERASE III SUBUNIT EPSILON"/>
    <property type="match status" value="1"/>
</dbReference>
<dbReference type="SUPFAM" id="SSF53098">
    <property type="entry name" value="Ribonuclease H-like"/>
    <property type="match status" value="1"/>
</dbReference>
<dbReference type="OrthoDB" id="9803913at2"/>
<dbReference type="EMBL" id="SODV01000002">
    <property type="protein sequence ID" value="TDW96045.1"/>
    <property type="molecule type" value="Genomic_DNA"/>
</dbReference>
<dbReference type="SUPFAM" id="SSF82771">
    <property type="entry name" value="GIY-YIG endonuclease"/>
    <property type="match status" value="1"/>
</dbReference>
<proteinExistence type="predicted"/>